<accession>A0A0D1L8Q5</accession>
<organism evidence="1 2">
    <name type="scientific">Mycolicibacterium llatzerense</name>
    <dbReference type="NCBI Taxonomy" id="280871"/>
    <lineage>
        <taxon>Bacteria</taxon>
        <taxon>Bacillati</taxon>
        <taxon>Actinomycetota</taxon>
        <taxon>Actinomycetes</taxon>
        <taxon>Mycobacteriales</taxon>
        <taxon>Mycobacteriaceae</taxon>
        <taxon>Mycolicibacterium</taxon>
    </lineage>
</organism>
<dbReference type="PATRIC" id="fig|280871.6.peg.4856"/>
<sequence>MDRNDDVLSNCLPVTRGVRTRLLAVLADAYPNTLITNDIQQRLRTKFGCNHRYRRENDAPQHIPASLPRDCKFGNDCPGQCWYAQAYPQLRRLAALGIIEWYPAHAGGLSASWRLADPASDLPDDPPPVAVVDLDGPRV</sequence>
<evidence type="ECO:0000313" key="1">
    <source>
        <dbReference type="EMBL" id="KIU14627.1"/>
    </source>
</evidence>
<comment type="caution">
    <text evidence="1">The sequence shown here is derived from an EMBL/GenBank/DDBJ whole genome shotgun (WGS) entry which is preliminary data.</text>
</comment>
<dbReference type="AlphaFoldDB" id="A0A0D1L8Q5"/>
<reference evidence="1 2" key="1">
    <citation type="submission" date="2015-01" db="EMBL/GenBank/DDBJ databases">
        <title>Genome sequence of Mycobacterium llatzerense and Mycobacterium immunogenum recovered from brain abscess.</title>
        <authorList>
            <person name="Greninger A.L."/>
            <person name="Langelier C."/>
            <person name="Cunningham G."/>
            <person name="Chiu C.Y."/>
            <person name="Miller S."/>
        </authorList>
    </citation>
    <scope>NUCLEOTIDE SEQUENCE [LARGE SCALE GENOMIC DNA]</scope>
    <source>
        <strain evidence="1 2">CLUC14</strain>
    </source>
</reference>
<protein>
    <submittedName>
        <fullName evidence="1">Uncharacterized protein</fullName>
    </submittedName>
</protein>
<proteinExistence type="predicted"/>
<name>A0A0D1L8Q5_9MYCO</name>
<evidence type="ECO:0000313" key="2">
    <source>
        <dbReference type="Proteomes" id="UP000032221"/>
    </source>
</evidence>
<gene>
    <name evidence="1" type="ORF">TL10_23470</name>
</gene>
<dbReference type="Proteomes" id="UP000032221">
    <property type="component" value="Unassembled WGS sequence"/>
</dbReference>
<keyword evidence="2" id="KW-1185">Reference proteome</keyword>
<dbReference type="RefSeq" id="WP_043987567.1">
    <property type="nucleotide sequence ID" value="NZ_JXST01000040.1"/>
</dbReference>
<dbReference type="EMBL" id="JXST01000040">
    <property type="protein sequence ID" value="KIU14627.1"/>
    <property type="molecule type" value="Genomic_DNA"/>
</dbReference>